<dbReference type="PANTHER" id="PTHR30204">
    <property type="entry name" value="REDOX-CYCLING DRUG-SENSING TRANSCRIPTIONAL ACTIVATOR SOXR"/>
    <property type="match status" value="1"/>
</dbReference>
<gene>
    <name evidence="6" type="ORF">DOK79_001898</name>
</gene>
<evidence type="ECO:0000259" key="5">
    <source>
        <dbReference type="PROSITE" id="PS50937"/>
    </source>
</evidence>
<dbReference type="SUPFAM" id="SSF46955">
    <property type="entry name" value="Putative DNA-binding domain"/>
    <property type="match status" value="2"/>
</dbReference>
<sequence length="221" mass="25754">MNISTSALRHYESWGIIPKVERAKNGYRIYTYEHQAYFRCIRSMLPGFGMDFIKEIMPLVMTGEMTKVLWKINDEQVKLHTEKQIVKHTIAILDPTALSSTPKYKDKKHFSIGEVAKEATVSTSAIRHWEKEGLLKPTRNKDSRFREFNIYDIRRVFIIRTVQRAVFSLESVKEVLERLDNNEISHTREIAVNTLQQIDGILLEQIKGIASFNELLRVISE</sequence>
<keyword evidence="1" id="KW-0678">Repressor</keyword>
<dbReference type="PROSITE" id="PS50937">
    <property type="entry name" value="HTH_MERR_2"/>
    <property type="match status" value="2"/>
</dbReference>
<dbReference type="Pfam" id="PF00376">
    <property type="entry name" value="MerR"/>
    <property type="match status" value="1"/>
</dbReference>
<dbReference type="Proteomes" id="UP000664360">
    <property type="component" value="Chromosome"/>
</dbReference>
<dbReference type="InterPro" id="IPR000551">
    <property type="entry name" value="MerR-type_HTH_dom"/>
</dbReference>
<keyword evidence="3" id="KW-0238">DNA-binding</keyword>
<dbReference type="EMBL" id="CP147250">
    <property type="protein sequence ID" value="WYJ80341.1"/>
    <property type="molecule type" value="Genomic_DNA"/>
</dbReference>
<evidence type="ECO:0000313" key="7">
    <source>
        <dbReference type="Proteomes" id="UP000664360"/>
    </source>
</evidence>
<reference evidence="6 7" key="1">
    <citation type="submission" date="2021-03" db="EMBL/GenBank/DDBJ databases">
        <authorList>
            <person name="Gilmore M.S."/>
            <person name="Schwartzman J."/>
            <person name="Van Tyne D."/>
            <person name="Martin M."/>
            <person name="Earl A.M."/>
            <person name="Manson A.L."/>
            <person name="Straub T."/>
            <person name="Salamzade R."/>
            <person name="Saavedra J."/>
            <person name="Lebreton F."/>
            <person name="Prichula J."/>
            <person name="Schaufler K."/>
            <person name="Gaca A."/>
            <person name="Sgardioli B."/>
            <person name="Wagenaar J."/>
            <person name="Strong T."/>
        </authorList>
    </citation>
    <scope>NUCLEOTIDE SEQUENCE [LARGE SCALE GENOMIC DNA]</scope>
    <source>
        <strain evidence="6 7">DIV1094</strain>
    </source>
</reference>
<reference evidence="6 7" key="2">
    <citation type="submission" date="2024-03" db="EMBL/GenBank/DDBJ databases">
        <title>The Genome Sequence of Enterococcus sp. DIV1094.</title>
        <authorList>
            <consortium name="The Broad Institute Genomics Platform"/>
            <consortium name="The Broad Institute Microbial Omics Core"/>
            <consortium name="The Broad Institute Genomic Center for Infectious Diseases"/>
            <person name="Earl A."/>
            <person name="Manson A."/>
            <person name="Gilmore M."/>
            <person name="Schwartman J."/>
            <person name="Shea T."/>
            <person name="Abouelleil A."/>
            <person name="Cao P."/>
            <person name="Chapman S."/>
            <person name="Cusick C."/>
            <person name="Young S."/>
            <person name="Neafsey D."/>
            <person name="Nusbaum C."/>
            <person name="Birren B."/>
        </authorList>
    </citation>
    <scope>NUCLEOTIDE SEQUENCE [LARGE SCALE GENOMIC DNA]</scope>
    <source>
        <strain evidence="6 7">DIV1094</strain>
    </source>
</reference>
<evidence type="ECO:0000256" key="2">
    <source>
        <dbReference type="ARBA" id="ARBA00023015"/>
    </source>
</evidence>
<dbReference type="InterPro" id="IPR009061">
    <property type="entry name" value="DNA-bd_dom_put_sf"/>
</dbReference>
<organism evidence="6 7">
    <name type="scientific">Candidatus Enterococcus mangumiae</name>
    <dbReference type="NCBI Taxonomy" id="2230878"/>
    <lineage>
        <taxon>Bacteria</taxon>
        <taxon>Bacillati</taxon>
        <taxon>Bacillota</taxon>
        <taxon>Bacilli</taxon>
        <taxon>Lactobacillales</taxon>
        <taxon>Enterococcaceae</taxon>
        <taxon>Enterococcus</taxon>
    </lineage>
</organism>
<evidence type="ECO:0000313" key="6">
    <source>
        <dbReference type="EMBL" id="WYJ80341.1"/>
    </source>
</evidence>
<dbReference type="PRINTS" id="PR00040">
    <property type="entry name" value="HTHMERR"/>
</dbReference>
<evidence type="ECO:0000256" key="4">
    <source>
        <dbReference type="ARBA" id="ARBA00023163"/>
    </source>
</evidence>
<evidence type="ECO:0000256" key="1">
    <source>
        <dbReference type="ARBA" id="ARBA00022491"/>
    </source>
</evidence>
<dbReference type="SMART" id="SM00422">
    <property type="entry name" value="HTH_MERR"/>
    <property type="match status" value="2"/>
</dbReference>
<feature type="domain" description="HTH merR-type" evidence="5">
    <location>
        <begin position="109"/>
        <end position="178"/>
    </location>
</feature>
<name>A0ABZ2SX97_9ENTE</name>
<dbReference type="Gene3D" id="1.10.1660.10">
    <property type="match status" value="2"/>
</dbReference>
<keyword evidence="7" id="KW-1185">Reference proteome</keyword>
<dbReference type="InterPro" id="IPR047057">
    <property type="entry name" value="MerR_fam"/>
</dbReference>
<protein>
    <recommendedName>
        <fullName evidence="5">HTH merR-type domain-containing protein</fullName>
    </recommendedName>
</protein>
<dbReference type="RefSeq" id="WP_242543202.1">
    <property type="nucleotide sequence ID" value="NZ_CP147250.1"/>
</dbReference>
<evidence type="ECO:0000256" key="3">
    <source>
        <dbReference type="ARBA" id="ARBA00023125"/>
    </source>
</evidence>
<keyword evidence="4" id="KW-0804">Transcription</keyword>
<keyword evidence="2" id="KW-0805">Transcription regulation</keyword>
<accession>A0ABZ2SX97</accession>
<proteinExistence type="predicted"/>
<dbReference type="Pfam" id="PF13411">
    <property type="entry name" value="MerR_1"/>
    <property type="match status" value="1"/>
</dbReference>
<dbReference type="PANTHER" id="PTHR30204:SF69">
    <property type="entry name" value="MERR-FAMILY TRANSCRIPTIONAL REGULATOR"/>
    <property type="match status" value="1"/>
</dbReference>
<feature type="domain" description="HTH merR-type" evidence="5">
    <location>
        <begin position="1"/>
        <end position="59"/>
    </location>
</feature>